<accession>D1P3R5</accession>
<dbReference type="Proteomes" id="UP000005512">
    <property type="component" value="Unassembled WGS sequence"/>
</dbReference>
<sequence length="41" mass="4896">MHSIFNKPKNKKSIYTHKLVECRKRINASLQLIISRIILLF</sequence>
<gene>
    <name evidence="1" type="ORF">PROVRUST_06671</name>
</gene>
<dbReference type="AlphaFoldDB" id="D1P3R5"/>
<evidence type="ECO:0000313" key="2">
    <source>
        <dbReference type="Proteomes" id="UP000005512"/>
    </source>
</evidence>
<comment type="caution">
    <text evidence="1">The sequence shown here is derived from an EMBL/GenBank/DDBJ whole genome shotgun (WGS) entry which is preliminary data.</text>
</comment>
<name>D1P3R5_9GAMM</name>
<evidence type="ECO:0000313" key="1">
    <source>
        <dbReference type="EMBL" id="EFB71918.1"/>
    </source>
</evidence>
<proteinExistence type="predicted"/>
<protein>
    <submittedName>
        <fullName evidence="1">Uncharacterized protein</fullName>
    </submittedName>
</protein>
<dbReference type="EMBL" id="ABXV02000027">
    <property type="protein sequence ID" value="EFB71918.1"/>
    <property type="molecule type" value="Genomic_DNA"/>
</dbReference>
<keyword evidence="2" id="KW-1185">Reference proteome</keyword>
<organism evidence="1 2">
    <name type="scientific">Providencia rustigianii DSM 4541</name>
    <dbReference type="NCBI Taxonomy" id="500637"/>
    <lineage>
        <taxon>Bacteria</taxon>
        <taxon>Pseudomonadati</taxon>
        <taxon>Pseudomonadota</taxon>
        <taxon>Gammaproteobacteria</taxon>
        <taxon>Enterobacterales</taxon>
        <taxon>Morganellaceae</taxon>
        <taxon>Providencia</taxon>
    </lineage>
</organism>
<reference evidence="1" key="1">
    <citation type="submission" date="2009-12" db="EMBL/GenBank/DDBJ databases">
        <authorList>
            <person name="Weinstock G."/>
            <person name="Sodergren E."/>
            <person name="Clifton S."/>
            <person name="Fulton L."/>
            <person name="Fulton B."/>
            <person name="Courtney L."/>
            <person name="Fronick C."/>
            <person name="Harrison M."/>
            <person name="Strong C."/>
            <person name="Farmer C."/>
            <person name="Delahaunty K."/>
            <person name="Markovic C."/>
            <person name="Hall O."/>
            <person name="Minx P."/>
            <person name="Tomlinson C."/>
            <person name="Mitreva M."/>
            <person name="Nelson J."/>
            <person name="Hou S."/>
            <person name="Wollam A."/>
            <person name="Pepin K.H."/>
            <person name="Johnson M."/>
            <person name="Bhonagiri V."/>
            <person name="Nash W.E."/>
            <person name="Warren W."/>
            <person name="Chinwalla A."/>
            <person name="Mardis E.R."/>
            <person name="Wilson R.K."/>
        </authorList>
    </citation>
    <scope>NUCLEOTIDE SEQUENCE [LARGE SCALE GENOMIC DNA]</scope>
    <source>
        <strain evidence="1">DSM 4541</strain>
    </source>
</reference>
<dbReference type="HOGENOM" id="CLU_3275160_0_0_6"/>